<organism evidence="2 3">
    <name type="scientific">Tupaia chinensis</name>
    <name type="common">Chinese tree shrew</name>
    <name type="synonym">Tupaia belangeri chinensis</name>
    <dbReference type="NCBI Taxonomy" id="246437"/>
    <lineage>
        <taxon>Eukaryota</taxon>
        <taxon>Metazoa</taxon>
        <taxon>Chordata</taxon>
        <taxon>Craniata</taxon>
        <taxon>Vertebrata</taxon>
        <taxon>Euteleostomi</taxon>
        <taxon>Mammalia</taxon>
        <taxon>Eutheria</taxon>
        <taxon>Euarchontoglires</taxon>
        <taxon>Scandentia</taxon>
        <taxon>Tupaiidae</taxon>
        <taxon>Tupaia</taxon>
    </lineage>
</organism>
<dbReference type="AlphaFoldDB" id="L9KTH4"/>
<proteinExistence type="predicted"/>
<dbReference type="Proteomes" id="UP000011518">
    <property type="component" value="Unassembled WGS sequence"/>
</dbReference>
<keyword evidence="3" id="KW-1185">Reference proteome</keyword>
<accession>L9KTH4</accession>
<protein>
    <submittedName>
        <fullName evidence="2">Uncharacterized protein</fullName>
    </submittedName>
</protein>
<reference evidence="3" key="1">
    <citation type="submission" date="2012-07" db="EMBL/GenBank/DDBJ databases">
        <title>Genome of the Chinese tree shrew, a rising model animal genetically related to primates.</title>
        <authorList>
            <person name="Zhang G."/>
            <person name="Fan Y."/>
            <person name="Yao Y."/>
            <person name="Huang Z."/>
        </authorList>
    </citation>
    <scope>NUCLEOTIDE SEQUENCE [LARGE SCALE GENOMIC DNA]</scope>
</reference>
<reference evidence="3" key="2">
    <citation type="journal article" date="2013" name="Nat. Commun.">
        <title>Genome of the Chinese tree shrew.</title>
        <authorList>
            <person name="Fan Y."/>
            <person name="Huang Z.Y."/>
            <person name="Cao C.C."/>
            <person name="Chen C.S."/>
            <person name="Chen Y.X."/>
            <person name="Fan D.D."/>
            <person name="He J."/>
            <person name="Hou H.L."/>
            <person name="Hu L."/>
            <person name="Hu X.T."/>
            <person name="Jiang X.T."/>
            <person name="Lai R."/>
            <person name="Lang Y.S."/>
            <person name="Liang B."/>
            <person name="Liao S.G."/>
            <person name="Mu D."/>
            <person name="Ma Y.Y."/>
            <person name="Niu Y.Y."/>
            <person name="Sun X.Q."/>
            <person name="Xia J.Q."/>
            <person name="Xiao J."/>
            <person name="Xiong Z.Q."/>
            <person name="Xu L."/>
            <person name="Yang L."/>
            <person name="Zhang Y."/>
            <person name="Zhao W."/>
            <person name="Zhao X.D."/>
            <person name="Zheng Y.T."/>
            <person name="Zhou J.M."/>
            <person name="Zhu Y.B."/>
            <person name="Zhang G.J."/>
            <person name="Wang J."/>
            <person name="Yao Y.G."/>
        </authorList>
    </citation>
    <scope>NUCLEOTIDE SEQUENCE [LARGE SCALE GENOMIC DNA]</scope>
</reference>
<evidence type="ECO:0000313" key="3">
    <source>
        <dbReference type="Proteomes" id="UP000011518"/>
    </source>
</evidence>
<feature type="compositionally biased region" description="Gly residues" evidence="1">
    <location>
        <begin position="21"/>
        <end position="30"/>
    </location>
</feature>
<feature type="region of interest" description="Disordered" evidence="1">
    <location>
        <begin position="1"/>
        <end position="30"/>
    </location>
</feature>
<dbReference type="EMBL" id="KB320674">
    <property type="protein sequence ID" value="ELW65794.1"/>
    <property type="molecule type" value="Genomic_DNA"/>
</dbReference>
<sequence>MQKGDVSPSAWSAGGCVVHRTGGGGEGGGGSSLVPYLILFGNSWKQCRADTAVIHLESIPDSSGLGNYGVQDQAVYRIKANTETDWTWTKVTQINISQ</sequence>
<dbReference type="InParanoid" id="L9KTH4"/>
<evidence type="ECO:0000256" key="1">
    <source>
        <dbReference type="SAM" id="MobiDB-lite"/>
    </source>
</evidence>
<name>L9KTH4_TUPCH</name>
<dbReference type="PROSITE" id="PS51257">
    <property type="entry name" value="PROKAR_LIPOPROTEIN"/>
    <property type="match status" value="1"/>
</dbReference>
<evidence type="ECO:0000313" key="2">
    <source>
        <dbReference type="EMBL" id="ELW65794.1"/>
    </source>
</evidence>
<gene>
    <name evidence="2" type="ORF">TREES_T100013118</name>
</gene>